<gene>
    <name evidence="1" type="ORF">C1S78_000135</name>
</gene>
<dbReference type="KEGG" id="mmuc:C1S78_000135"/>
<accession>A0A8E4W2T5</accession>
<dbReference type="EMBL" id="CP062008">
    <property type="protein sequence ID" value="QPG69502.1"/>
    <property type="molecule type" value="Genomic_DNA"/>
</dbReference>
<organism evidence="1 2">
    <name type="scientific">Mycolicibacterium mucogenicum DSM 44124</name>
    <dbReference type="NCBI Taxonomy" id="1226753"/>
    <lineage>
        <taxon>Bacteria</taxon>
        <taxon>Bacillati</taxon>
        <taxon>Actinomycetota</taxon>
        <taxon>Actinomycetes</taxon>
        <taxon>Mycobacteriales</taxon>
        <taxon>Mycobacteriaceae</taxon>
        <taxon>Mycolicibacterium</taxon>
    </lineage>
</organism>
<dbReference type="AlphaFoldDB" id="A0A8E4W2T5"/>
<dbReference type="RefSeq" id="WP_138158276.1">
    <property type="nucleotide sequence ID" value="NZ_ANBS01000004.1"/>
</dbReference>
<dbReference type="Proteomes" id="UP000309231">
    <property type="component" value="Chromosome"/>
</dbReference>
<evidence type="ECO:0000313" key="1">
    <source>
        <dbReference type="EMBL" id="QPG69502.1"/>
    </source>
</evidence>
<reference evidence="1 2" key="2">
    <citation type="journal article" date="2019" name="Sci. Rep.">
        <title>Insight into the biology of Mycobacterium mucogenicum and Mycobacterium neoaurum clade members.</title>
        <authorList>
            <person name="Behra P.R.K."/>
            <person name="Pettersson B.M.F."/>
            <person name="Ramesh M."/>
            <person name="Dasgupta S."/>
            <person name="Kirsebom L.A."/>
        </authorList>
    </citation>
    <scope>NUCLEOTIDE SEQUENCE [LARGE SCALE GENOMIC DNA]</scope>
    <source>
        <strain evidence="1 2">DSM 44124</strain>
    </source>
</reference>
<dbReference type="GeneID" id="76723286"/>
<name>A0A8E4W2T5_MYCMU</name>
<reference evidence="1 2" key="1">
    <citation type="journal article" date="2019" name="BMC Evol. Biol.">
        <title>Comparative genomics of Mycobacterium mucogenicum and Mycobacterium neoaurum clade members emphasizing tRNA and non-coding RNA.</title>
        <authorList>
            <person name="Behra P.R.K."/>
            <person name="Pettersson B.M.F."/>
            <person name="Das S."/>
            <person name="Dasgupta S."/>
            <person name="Kirsebom L.A."/>
        </authorList>
    </citation>
    <scope>NUCLEOTIDE SEQUENCE [LARGE SCALE GENOMIC DNA]</scope>
    <source>
        <strain evidence="1 2">DSM 44124</strain>
    </source>
</reference>
<proteinExistence type="predicted"/>
<protein>
    <submittedName>
        <fullName evidence="1">Uncharacterized protein</fullName>
    </submittedName>
</protein>
<sequence length="149" mass="15784">MTTQLIAEFDVFPDGGMVRIDAPGHVGPDPDIAGGGPQFGGGGTFVASLHSIRVCTMSGDTAEIVGRDVKVRVYVGSDPVGFGALIYDGTLDLTEPTLAIGEMLVGDEWLQRVNVDRTGPTRIQVYAQNTVPELADEPETPTDLNILIE</sequence>
<evidence type="ECO:0000313" key="2">
    <source>
        <dbReference type="Proteomes" id="UP000309231"/>
    </source>
</evidence>
<keyword evidence="2" id="KW-1185">Reference proteome</keyword>